<reference evidence="5 6" key="1">
    <citation type="journal article" date="2010" name="Science">
        <title>Genomic comparison of the ants Camponotus floridanus and Harpegnathos saltator.</title>
        <authorList>
            <person name="Bonasio R."/>
            <person name="Zhang G."/>
            <person name="Ye C."/>
            <person name="Mutti N.S."/>
            <person name="Fang X."/>
            <person name="Qin N."/>
            <person name="Donahue G."/>
            <person name="Yang P."/>
            <person name="Li Q."/>
            <person name="Li C."/>
            <person name="Zhang P."/>
            <person name="Huang Z."/>
            <person name="Berger S.L."/>
            <person name="Reinberg D."/>
            <person name="Wang J."/>
            <person name="Liebig J."/>
        </authorList>
    </citation>
    <scope>NUCLEOTIDE SEQUENCE [LARGE SCALE GENOMIC DNA]</scope>
    <source>
        <strain evidence="5 6">R22 G/1</strain>
    </source>
</reference>
<dbReference type="PANTHER" id="PTHR13720">
    <property type="entry name" value="WD-40 REPEAT PROTEIN"/>
    <property type="match status" value="1"/>
</dbReference>
<evidence type="ECO:0000313" key="6">
    <source>
        <dbReference type="Proteomes" id="UP000008237"/>
    </source>
</evidence>
<gene>
    <name evidence="5" type="ORF">EAI_07894</name>
</gene>
<dbReference type="InterPro" id="IPR015943">
    <property type="entry name" value="WD40/YVTN_repeat-like_dom_sf"/>
</dbReference>
<keyword evidence="6" id="KW-1185">Reference proteome</keyword>
<dbReference type="STRING" id="610380.E2BEC4"/>
<dbReference type="EMBL" id="GL447768">
    <property type="protein sequence ID" value="EFN85969.1"/>
    <property type="molecule type" value="Genomic_DNA"/>
</dbReference>
<dbReference type="OrthoDB" id="4899631at2759"/>
<accession>E2BEC4</accession>
<evidence type="ECO:0000256" key="2">
    <source>
        <dbReference type="ARBA" id="ARBA00022574"/>
    </source>
</evidence>
<comment type="subcellular location">
    <subcellularLocation>
        <location evidence="1">Cell projection</location>
        <location evidence="1">Cilium</location>
    </subcellularLocation>
</comment>
<evidence type="ECO:0000256" key="1">
    <source>
        <dbReference type="ARBA" id="ARBA00004138"/>
    </source>
</evidence>
<protein>
    <submittedName>
        <fullName evidence="5">WD repeat-containing protein 66</fullName>
    </submittedName>
</protein>
<dbReference type="InterPro" id="IPR050630">
    <property type="entry name" value="WD_repeat_EMAP"/>
</dbReference>
<dbReference type="InParanoid" id="E2BEC4"/>
<dbReference type="Proteomes" id="UP000008237">
    <property type="component" value="Unassembled WGS sequence"/>
</dbReference>
<dbReference type="GO" id="GO:0031514">
    <property type="term" value="C:motile cilium"/>
    <property type="evidence" value="ECO:0007669"/>
    <property type="project" value="TreeGrafter"/>
</dbReference>
<dbReference type="SUPFAM" id="SSF50978">
    <property type="entry name" value="WD40 repeat-like"/>
    <property type="match status" value="1"/>
</dbReference>
<organism evidence="6">
    <name type="scientific">Harpegnathos saltator</name>
    <name type="common">Jerdon's jumping ant</name>
    <dbReference type="NCBI Taxonomy" id="610380"/>
    <lineage>
        <taxon>Eukaryota</taxon>
        <taxon>Metazoa</taxon>
        <taxon>Ecdysozoa</taxon>
        <taxon>Arthropoda</taxon>
        <taxon>Hexapoda</taxon>
        <taxon>Insecta</taxon>
        <taxon>Pterygota</taxon>
        <taxon>Neoptera</taxon>
        <taxon>Endopterygota</taxon>
        <taxon>Hymenoptera</taxon>
        <taxon>Apocrita</taxon>
        <taxon>Aculeata</taxon>
        <taxon>Formicoidea</taxon>
        <taxon>Formicidae</taxon>
        <taxon>Ponerinae</taxon>
        <taxon>Ponerini</taxon>
        <taxon>Harpegnathos</taxon>
    </lineage>
</organism>
<keyword evidence="4" id="KW-0966">Cell projection</keyword>
<proteinExistence type="predicted"/>
<evidence type="ECO:0000256" key="4">
    <source>
        <dbReference type="ARBA" id="ARBA00023273"/>
    </source>
</evidence>
<evidence type="ECO:0000256" key="3">
    <source>
        <dbReference type="ARBA" id="ARBA00022737"/>
    </source>
</evidence>
<dbReference type="AlphaFoldDB" id="E2BEC4"/>
<dbReference type="InterPro" id="IPR036322">
    <property type="entry name" value="WD40_repeat_dom_sf"/>
</dbReference>
<name>E2BEC4_HARSA</name>
<dbReference type="Gene3D" id="2.130.10.10">
    <property type="entry name" value="YVTN repeat-like/Quinoprotein amine dehydrogenase"/>
    <property type="match status" value="1"/>
</dbReference>
<keyword evidence="3" id="KW-0677">Repeat</keyword>
<dbReference type="PANTHER" id="PTHR13720:SF13">
    <property type="entry name" value="CILIA- AND FLAGELLA-ASSOCIATED PROTEIN 251"/>
    <property type="match status" value="1"/>
</dbReference>
<keyword evidence="2" id="KW-0853">WD repeat</keyword>
<evidence type="ECO:0000313" key="5">
    <source>
        <dbReference type="EMBL" id="EFN85969.1"/>
    </source>
</evidence>
<sequence length="268" mass="30415">MCTTTASSVPDADAKEDIENIDADVKKKYQQTAKHDLYPFKLRWSFGINPGVPMINLTTDNRTLLAYACSHVVMMYDYSSKTVSPLQGHVGIRIPHGSEGMTAARISPNAKYIVTVGSEKCQNVYFWLWTYSKDQPNASVSLIDTMSERVKEVTFNDEYPEQFALTTDYHVLFLTWDGDALSYDCPKIATKLQRIGIFNGSCYVSKIQQVFTATANGCILVWGNVSPEEEREANNSNYRKKKKKKHIKTVNLQKCNITVIIDNQRYHL</sequence>